<accession>A0A8B6F7R6</accession>
<proteinExistence type="predicted"/>
<comment type="caution">
    <text evidence="1">The sequence shown here is derived from an EMBL/GenBank/DDBJ whole genome shotgun (WGS) entry which is preliminary data.</text>
</comment>
<keyword evidence="2" id="KW-1185">Reference proteome</keyword>
<organism evidence="1 2">
    <name type="scientific">Mytilus galloprovincialis</name>
    <name type="common">Mediterranean mussel</name>
    <dbReference type="NCBI Taxonomy" id="29158"/>
    <lineage>
        <taxon>Eukaryota</taxon>
        <taxon>Metazoa</taxon>
        <taxon>Spiralia</taxon>
        <taxon>Lophotrochozoa</taxon>
        <taxon>Mollusca</taxon>
        <taxon>Bivalvia</taxon>
        <taxon>Autobranchia</taxon>
        <taxon>Pteriomorphia</taxon>
        <taxon>Mytilida</taxon>
        <taxon>Mytiloidea</taxon>
        <taxon>Mytilidae</taxon>
        <taxon>Mytilinae</taxon>
        <taxon>Mytilus</taxon>
    </lineage>
</organism>
<evidence type="ECO:0000313" key="1">
    <source>
        <dbReference type="EMBL" id="VDI44475.1"/>
    </source>
</evidence>
<sequence>MRLVKLGKAVGVDNLPNEILCNKILTVPLQKLFDMCFSHGIVPSPWCQSIIHPILKDGKDYRDPLGYRGISLMSTVAKMFSSILNRRLTSYFERNNTLCNEQNGFRKMRSCLDHIYTLCTILRNRKLMKLGYTHMFYRL</sequence>
<name>A0A8B6F7R6_MYTGA</name>
<reference evidence="1" key="1">
    <citation type="submission" date="2018-11" db="EMBL/GenBank/DDBJ databases">
        <authorList>
            <person name="Alioto T."/>
            <person name="Alioto T."/>
        </authorList>
    </citation>
    <scope>NUCLEOTIDE SEQUENCE</scope>
</reference>
<evidence type="ECO:0008006" key="3">
    <source>
        <dbReference type="Google" id="ProtNLM"/>
    </source>
</evidence>
<dbReference type="PANTHER" id="PTHR19446">
    <property type="entry name" value="REVERSE TRANSCRIPTASES"/>
    <property type="match status" value="1"/>
</dbReference>
<gene>
    <name evidence="1" type="ORF">MGAL_10B051663</name>
</gene>
<protein>
    <recommendedName>
        <fullName evidence="3">Reverse transcriptase domain-containing protein</fullName>
    </recommendedName>
</protein>
<dbReference type="Proteomes" id="UP000596742">
    <property type="component" value="Unassembled WGS sequence"/>
</dbReference>
<dbReference type="OrthoDB" id="6145148at2759"/>
<dbReference type="EMBL" id="UYJE01006267">
    <property type="protein sequence ID" value="VDI44475.1"/>
    <property type="molecule type" value="Genomic_DNA"/>
</dbReference>
<evidence type="ECO:0000313" key="2">
    <source>
        <dbReference type="Proteomes" id="UP000596742"/>
    </source>
</evidence>
<dbReference type="AlphaFoldDB" id="A0A8B6F7R6"/>